<reference evidence="1 2" key="1">
    <citation type="submission" date="2016-11" db="EMBL/GenBank/DDBJ databases">
        <authorList>
            <person name="Varghese N."/>
            <person name="Submissions S."/>
        </authorList>
    </citation>
    <scope>NUCLEOTIDE SEQUENCE [LARGE SCALE GENOMIC DNA]</scope>
    <source>
        <strain evidence="1 2">DSM 29341</strain>
    </source>
</reference>
<dbReference type="EMBL" id="FQVK01000017">
    <property type="protein sequence ID" value="SHF10374.1"/>
    <property type="molecule type" value="Genomic_DNA"/>
</dbReference>
<name>A0A1M4YX24_9RHOB</name>
<dbReference type="AlphaFoldDB" id="A0A1M4YX24"/>
<sequence>MNAGYDNRAAVFWSQTEIDGLEAAPLADLTVGSVWSLLGRVTYLRDAYRVMSSQAVASASRASQSRSASQLAGLEPSSSIARVVLTNGAQSFEAELALVDGAEKPVLFFDNGCPAPGQEFWVSEMNAVTQTGANGTSRANVLVFPSQVAEVSGRVPAN</sequence>
<dbReference type="RefSeq" id="WP_149776414.1">
    <property type="nucleotide sequence ID" value="NZ_FQVK01000017.1"/>
</dbReference>
<keyword evidence="2" id="KW-1185">Reference proteome</keyword>
<accession>A0A1M4YX24</accession>
<evidence type="ECO:0000313" key="1">
    <source>
        <dbReference type="EMBL" id="SHF10374.1"/>
    </source>
</evidence>
<protein>
    <submittedName>
        <fullName evidence="1">Uncharacterized protein</fullName>
    </submittedName>
</protein>
<gene>
    <name evidence="1" type="ORF">SAMN05444279_11726</name>
</gene>
<dbReference type="OrthoDB" id="6305173at2"/>
<evidence type="ECO:0000313" key="2">
    <source>
        <dbReference type="Proteomes" id="UP000325134"/>
    </source>
</evidence>
<dbReference type="Proteomes" id="UP000325134">
    <property type="component" value="Unassembled WGS sequence"/>
</dbReference>
<proteinExistence type="predicted"/>
<organism evidence="1 2">
    <name type="scientific">Ruegeria intermedia</name>
    <dbReference type="NCBI Taxonomy" id="996115"/>
    <lineage>
        <taxon>Bacteria</taxon>
        <taxon>Pseudomonadati</taxon>
        <taxon>Pseudomonadota</taxon>
        <taxon>Alphaproteobacteria</taxon>
        <taxon>Rhodobacterales</taxon>
        <taxon>Roseobacteraceae</taxon>
        <taxon>Ruegeria</taxon>
    </lineage>
</organism>